<evidence type="ECO:0000256" key="1">
    <source>
        <dbReference type="SAM" id="SignalP"/>
    </source>
</evidence>
<proteinExistence type="predicted"/>
<keyword evidence="1" id="KW-0732">Signal</keyword>
<keyword evidence="4" id="KW-1185">Reference proteome</keyword>
<dbReference type="RefSeq" id="WP_270025397.1">
    <property type="nucleotide sequence ID" value="NZ_JAPDDP010000018.1"/>
</dbReference>
<gene>
    <name evidence="3" type="ORF">OJ997_12335</name>
</gene>
<evidence type="ECO:0000259" key="2">
    <source>
        <dbReference type="Pfam" id="PF00188"/>
    </source>
</evidence>
<dbReference type="InterPro" id="IPR035940">
    <property type="entry name" value="CAP_sf"/>
</dbReference>
<dbReference type="PANTHER" id="PTHR31157">
    <property type="entry name" value="SCP DOMAIN-CONTAINING PROTEIN"/>
    <property type="match status" value="1"/>
</dbReference>
<name>A0A9X3NAA1_9ACTN</name>
<organism evidence="3 4">
    <name type="scientific">Solirubrobacter phytolaccae</name>
    <dbReference type="NCBI Taxonomy" id="1404360"/>
    <lineage>
        <taxon>Bacteria</taxon>
        <taxon>Bacillati</taxon>
        <taxon>Actinomycetota</taxon>
        <taxon>Thermoleophilia</taxon>
        <taxon>Solirubrobacterales</taxon>
        <taxon>Solirubrobacteraceae</taxon>
        <taxon>Solirubrobacter</taxon>
    </lineage>
</organism>
<feature type="domain" description="SCP" evidence="2">
    <location>
        <begin position="40"/>
        <end position="153"/>
    </location>
</feature>
<dbReference type="AlphaFoldDB" id="A0A9X3NAA1"/>
<dbReference type="SUPFAM" id="SSF55797">
    <property type="entry name" value="PR-1-like"/>
    <property type="match status" value="1"/>
</dbReference>
<dbReference type="Gene3D" id="3.40.33.10">
    <property type="entry name" value="CAP"/>
    <property type="match status" value="1"/>
</dbReference>
<feature type="chain" id="PRO_5040731595" evidence="1">
    <location>
        <begin position="22"/>
        <end position="169"/>
    </location>
</feature>
<evidence type="ECO:0000313" key="4">
    <source>
        <dbReference type="Proteomes" id="UP001147653"/>
    </source>
</evidence>
<dbReference type="EMBL" id="JAPDDP010000018">
    <property type="protein sequence ID" value="MDA0181087.1"/>
    <property type="molecule type" value="Genomic_DNA"/>
</dbReference>
<protein>
    <submittedName>
        <fullName evidence="3">CAP domain-containing protein</fullName>
    </submittedName>
</protein>
<comment type="caution">
    <text evidence="3">The sequence shown here is derived from an EMBL/GenBank/DDBJ whole genome shotgun (WGS) entry which is preliminary data.</text>
</comment>
<accession>A0A9X3NAA1</accession>
<feature type="signal peptide" evidence="1">
    <location>
        <begin position="1"/>
        <end position="21"/>
    </location>
</feature>
<sequence>MKGRTALSFCIAMTVTPSAAAAERDRCAELAPERAIACHVNAEREQHDRAPLRPSSVLAQAAQGHAKDMVARSYFAHVAPDGDGVGDRARAAGYLRDRPRWWVGECLAWGTGSRGTPAGIVRMWMASPPHRRLVLSRRAREVGIGLAEGAPQSVQGTGAVTVALALGAR</sequence>
<evidence type="ECO:0000313" key="3">
    <source>
        <dbReference type="EMBL" id="MDA0181087.1"/>
    </source>
</evidence>
<dbReference type="PANTHER" id="PTHR31157:SF1">
    <property type="entry name" value="SCP DOMAIN-CONTAINING PROTEIN"/>
    <property type="match status" value="1"/>
</dbReference>
<dbReference type="Proteomes" id="UP001147653">
    <property type="component" value="Unassembled WGS sequence"/>
</dbReference>
<dbReference type="CDD" id="cd05379">
    <property type="entry name" value="CAP_bacterial"/>
    <property type="match status" value="1"/>
</dbReference>
<reference evidence="3" key="1">
    <citation type="submission" date="2022-10" db="EMBL/GenBank/DDBJ databases">
        <title>The WGS of Solirubrobacter phytolaccae KCTC 29190.</title>
        <authorList>
            <person name="Jiang Z."/>
        </authorList>
    </citation>
    <scope>NUCLEOTIDE SEQUENCE</scope>
    <source>
        <strain evidence="3">KCTC 29190</strain>
    </source>
</reference>
<dbReference type="Pfam" id="PF00188">
    <property type="entry name" value="CAP"/>
    <property type="match status" value="1"/>
</dbReference>
<dbReference type="InterPro" id="IPR014044">
    <property type="entry name" value="CAP_dom"/>
</dbReference>